<feature type="compositionally biased region" description="Basic and acidic residues" evidence="1">
    <location>
        <begin position="257"/>
        <end position="272"/>
    </location>
</feature>
<dbReference type="InterPro" id="IPR019448">
    <property type="entry name" value="NT-C2"/>
</dbReference>
<accession>A0A1D1YNA3</accession>
<feature type="compositionally biased region" description="Low complexity" evidence="1">
    <location>
        <begin position="316"/>
        <end position="330"/>
    </location>
</feature>
<feature type="region of interest" description="Disordered" evidence="1">
    <location>
        <begin position="253"/>
        <end position="286"/>
    </location>
</feature>
<feature type="domain" description="C2 NT-type" evidence="2">
    <location>
        <begin position="7"/>
        <end position="166"/>
    </location>
</feature>
<dbReference type="PANTHER" id="PTHR31182">
    <property type="entry name" value="C2 NT-TYPE DOMAIN-CONTAINING PROTEIN"/>
    <property type="match status" value="1"/>
</dbReference>
<reference evidence="3" key="1">
    <citation type="submission" date="2015-07" db="EMBL/GenBank/DDBJ databases">
        <title>Transcriptome Assembly of Anthurium amnicola.</title>
        <authorList>
            <person name="Suzuki J."/>
        </authorList>
    </citation>
    <scope>NUCLEOTIDE SEQUENCE</scope>
</reference>
<protein>
    <submittedName>
        <fullName evidence="3">Uncharacterized protein 008L</fullName>
    </submittedName>
</protein>
<dbReference type="EMBL" id="GDJX01011815">
    <property type="protein sequence ID" value="JAT56121.1"/>
    <property type="molecule type" value="Transcribed_RNA"/>
</dbReference>
<sequence length="632" mass="69745">MPSWKVWPSPPPRAHTFVLELVVRDLTGLPVHGAEDARGSSAMVQVEWSGGRRRSGVITWRTVERNWTAKQRVRSDGTVGWWEGFRRECKLKMDNPGSFKSWIVNLEVHGFGGISNGPSPILAKTQLDISKFFTLGEERSVGIPLRCGFWGYSAKAELKVALKFSDPRIKRGTVQETITRALSLRGSSRTAFPQTDGGHVWGRRTTAESGGDSRSSASESARWSGAGLISEEEIEWDDGKLVAATGNSHLVNQFGGKLEHGEGKKIGKRGPETNHPPHHRVSRTSSLRRILSWNREKLFEDRSLLYKASAGGGGSDQQLSQSSAASSLSSPRGQEQRVPEIEGDVGSWEERAIASRDGRLELVTEVFLASIDQRSEKAAGESACSVLAAVIADWLHRNPGALPLRFQFDELVREGSSEWRRLCADEGRLEQFSDLHFDLDTVLGAKVRPLAVVTGSSYVGFFGLEGSPEGFEYLQGAMSFDDVWEELLRPQPGDGEEGRVYIAGWNDHFFVLKVDAAAVYLVDTLGERLFEGCNQAYILKFHRGSRVYAVDRQEEQSSDRDEVGRGNQPGAGSTGRGRVVCAGLAAGKEFIKGFLAALPLRELQADMEKGKTGRKTHLHRLLQIEFHYTSPL</sequence>
<dbReference type="PANTHER" id="PTHR31182:SF21">
    <property type="entry name" value="C2 NT-TYPE DOMAIN-CONTAINING PROTEIN"/>
    <property type="match status" value="1"/>
</dbReference>
<dbReference type="AlphaFoldDB" id="A0A1D1YNA3"/>
<feature type="compositionally biased region" description="Low complexity" evidence="1">
    <location>
        <begin position="207"/>
        <end position="224"/>
    </location>
</feature>
<feature type="region of interest" description="Disordered" evidence="1">
    <location>
        <begin position="310"/>
        <end position="344"/>
    </location>
</feature>
<feature type="region of interest" description="Disordered" evidence="1">
    <location>
        <begin position="553"/>
        <end position="575"/>
    </location>
</feature>
<evidence type="ECO:0000313" key="3">
    <source>
        <dbReference type="EMBL" id="JAT56121.1"/>
    </source>
</evidence>
<gene>
    <name evidence="3" type="primary">IIV3-008L</name>
    <name evidence="3" type="ORF">g.53935</name>
</gene>
<organism evidence="3">
    <name type="scientific">Anthurium amnicola</name>
    <dbReference type="NCBI Taxonomy" id="1678845"/>
    <lineage>
        <taxon>Eukaryota</taxon>
        <taxon>Viridiplantae</taxon>
        <taxon>Streptophyta</taxon>
        <taxon>Embryophyta</taxon>
        <taxon>Tracheophyta</taxon>
        <taxon>Spermatophyta</taxon>
        <taxon>Magnoliopsida</taxon>
        <taxon>Liliopsida</taxon>
        <taxon>Araceae</taxon>
        <taxon>Pothoideae</taxon>
        <taxon>Potheae</taxon>
        <taxon>Anthurium</taxon>
    </lineage>
</organism>
<evidence type="ECO:0000259" key="2">
    <source>
        <dbReference type="PROSITE" id="PS51840"/>
    </source>
</evidence>
<feature type="region of interest" description="Disordered" evidence="1">
    <location>
        <begin position="188"/>
        <end position="224"/>
    </location>
</feature>
<feature type="compositionally biased region" description="Basic and acidic residues" evidence="1">
    <location>
        <begin position="553"/>
        <end position="564"/>
    </location>
</feature>
<dbReference type="PROSITE" id="PS51840">
    <property type="entry name" value="C2_NT"/>
    <property type="match status" value="1"/>
</dbReference>
<proteinExistence type="predicted"/>
<name>A0A1D1YNA3_9ARAE</name>
<evidence type="ECO:0000256" key="1">
    <source>
        <dbReference type="SAM" id="MobiDB-lite"/>
    </source>
</evidence>